<dbReference type="Pfam" id="PF07729">
    <property type="entry name" value="FCD"/>
    <property type="match status" value="1"/>
</dbReference>
<evidence type="ECO:0000313" key="6">
    <source>
        <dbReference type="Proteomes" id="UP000823989"/>
    </source>
</evidence>
<dbReference type="InterPro" id="IPR011711">
    <property type="entry name" value="GntR_C"/>
</dbReference>
<evidence type="ECO:0000256" key="1">
    <source>
        <dbReference type="ARBA" id="ARBA00023015"/>
    </source>
</evidence>
<feature type="domain" description="HTH gntR-type" evidence="4">
    <location>
        <begin position="9"/>
        <end position="76"/>
    </location>
</feature>
<dbReference type="GO" id="GO:0003677">
    <property type="term" value="F:DNA binding"/>
    <property type="evidence" value="ECO:0007669"/>
    <property type="project" value="UniProtKB-KW"/>
</dbReference>
<evidence type="ECO:0000256" key="3">
    <source>
        <dbReference type="ARBA" id="ARBA00023163"/>
    </source>
</evidence>
<dbReference type="InterPro" id="IPR036388">
    <property type="entry name" value="WH-like_DNA-bd_sf"/>
</dbReference>
<dbReference type="EMBL" id="DXHR01000010">
    <property type="protein sequence ID" value="HIW12104.1"/>
    <property type="molecule type" value="Genomic_DNA"/>
</dbReference>
<organism evidence="5 6">
    <name type="scientific">Candidatus Salinicoccus stercoripullorum</name>
    <dbReference type="NCBI Taxonomy" id="2838756"/>
    <lineage>
        <taxon>Bacteria</taxon>
        <taxon>Bacillati</taxon>
        <taxon>Bacillota</taxon>
        <taxon>Bacilli</taxon>
        <taxon>Bacillales</taxon>
        <taxon>Staphylococcaceae</taxon>
        <taxon>Salinicoccus</taxon>
    </lineage>
</organism>
<evidence type="ECO:0000256" key="2">
    <source>
        <dbReference type="ARBA" id="ARBA00023125"/>
    </source>
</evidence>
<dbReference type="CDD" id="cd07377">
    <property type="entry name" value="WHTH_GntR"/>
    <property type="match status" value="1"/>
</dbReference>
<dbReference type="SUPFAM" id="SSF46785">
    <property type="entry name" value="Winged helix' DNA-binding domain"/>
    <property type="match status" value="1"/>
</dbReference>
<evidence type="ECO:0000259" key="4">
    <source>
        <dbReference type="PROSITE" id="PS50949"/>
    </source>
</evidence>
<comment type="caution">
    <text evidence="5">The sequence shown here is derived from an EMBL/GenBank/DDBJ whole genome shotgun (WGS) entry which is preliminary data.</text>
</comment>
<evidence type="ECO:0000313" key="5">
    <source>
        <dbReference type="EMBL" id="HIW12104.1"/>
    </source>
</evidence>
<dbReference type="SMART" id="SM00895">
    <property type="entry name" value="FCD"/>
    <property type="match status" value="1"/>
</dbReference>
<proteinExistence type="predicted"/>
<dbReference type="Proteomes" id="UP000823989">
    <property type="component" value="Unassembled WGS sequence"/>
</dbReference>
<dbReference type="Pfam" id="PF00392">
    <property type="entry name" value="GntR"/>
    <property type="match status" value="1"/>
</dbReference>
<dbReference type="PROSITE" id="PS50949">
    <property type="entry name" value="HTH_GNTR"/>
    <property type="match status" value="1"/>
</dbReference>
<accession>A0A9D1QG99</accession>
<name>A0A9D1QG99_9STAP</name>
<dbReference type="InterPro" id="IPR000524">
    <property type="entry name" value="Tscrpt_reg_HTH_GntR"/>
</dbReference>
<dbReference type="PANTHER" id="PTHR43537">
    <property type="entry name" value="TRANSCRIPTIONAL REGULATOR, GNTR FAMILY"/>
    <property type="match status" value="1"/>
</dbReference>
<dbReference type="SUPFAM" id="SSF48008">
    <property type="entry name" value="GntR ligand-binding domain-like"/>
    <property type="match status" value="1"/>
</dbReference>
<protein>
    <submittedName>
        <fullName evidence="5">GntR family transcriptional regulator</fullName>
    </submittedName>
</protein>
<reference evidence="5" key="2">
    <citation type="submission" date="2021-04" db="EMBL/GenBank/DDBJ databases">
        <authorList>
            <person name="Gilroy R."/>
        </authorList>
    </citation>
    <scope>NUCLEOTIDE SEQUENCE</scope>
    <source>
        <strain evidence="5">ChiHjej13B12-752</strain>
    </source>
</reference>
<keyword evidence="2" id="KW-0238">DNA-binding</keyword>
<dbReference type="InterPro" id="IPR036390">
    <property type="entry name" value="WH_DNA-bd_sf"/>
</dbReference>
<dbReference type="PANTHER" id="PTHR43537:SF5">
    <property type="entry name" value="UXU OPERON TRANSCRIPTIONAL REGULATOR"/>
    <property type="match status" value="1"/>
</dbReference>
<reference evidence="5" key="1">
    <citation type="journal article" date="2021" name="PeerJ">
        <title>Extensive microbial diversity within the chicken gut microbiome revealed by metagenomics and culture.</title>
        <authorList>
            <person name="Gilroy R."/>
            <person name="Ravi A."/>
            <person name="Getino M."/>
            <person name="Pursley I."/>
            <person name="Horton D.L."/>
            <person name="Alikhan N.F."/>
            <person name="Baker D."/>
            <person name="Gharbi K."/>
            <person name="Hall N."/>
            <person name="Watson M."/>
            <person name="Adriaenssens E.M."/>
            <person name="Foster-Nyarko E."/>
            <person name="Jarju S."/>
            <person name="Secka A."/>
            <person name="Antonio M."/>
            <person name="Oren A."/>
            <person name="Chaudhuri R.R."/>
            <person name="La Ragione R."/>
            <person name="Hildebrand F."/>
            <person name="Pallen M.J."/>
        </authorList>
    </citation>
    <scope>NUCLEOTIDE SEQUENCE</scope>
    <source>
        <strain evidence="5">ChiHjej13B12-752</strain>
    </source>
</reference>
<dbReference type="InterPro" id="IPR008920">
    <property type="entry name" value="TF_FadR/GntR_C"/>
</dbReference>
<dbReference type="GO" id="GO:0003700">
    <property type="term" value="F:DNA-binding transcription factor activity"/>
    <property type="evidence" value="ECO:0007669"/>
    <property type="project" value="InterPro"/>
</dbReference>
<keyword evidence="1" id="KW-0805">Transcription regulation</keyword>
<sequence>MLNRNKHKNSTRDFVYEALSEAIVSLELPPGSTISEKEISEKMEVSRTPVREAFLRLTEDELLTVLPQRGSYISLIDLDHVEDARFLREQAEAGIIRLACESFSEAYIVKLEKNVKYQKFARDNDDENELFILDKEFHRLIAEGAGKTRVWEVIQKMNTHSNRLRKLSLVMKLNWKKLVDQHEDMVAAIKDKKPDQAEQLMREHLALLIYDQKALKESYPDYFN</sequence>
<dbReference type="SMART" id="SM00345">
    <property type="entry name" value="HTH_GNTR"/>
    <property type="match status" value="1"/>
</dbReference>
<keyword evidence="3" id="KW-0804">Transcription</keyword>
<dbReference type="AlphaFoldDB" id="A0A9D1QG99"/>
<dbReference type="Gene3D" id="1.10.10.10">
    <property type="entry name" value="Winged helix-like DNA-binding domain superfamily/Winged helix DNA-binding domain"/>
    <property type="match status" value="1"/>
</dbReference>
<dbReference type="Gene3D" id="1.20.120.530">
    <property type="entry name" value="GntR ligand-binding domain-like"/>
    <property type="match status" value="1"/>
</dbReference>
<gene>
    <name evidence="5" type="ORF">H9891_02985</name>
</gene>